<dbReference type="InterPro" id="IPR008927">
    <property type="entry name" value="6-PGluconate_DH-like_C_sf"/>
</dbReference>
<evidence type="ECO:0000313" key="6">
    <source>
        <dbReference type="Proteomes" id="UP001200145"/>
    </source>
</evidence>
<dbReference type="InterPro" id="IPR036291">
    <property type="entry name" value="NAD(P)-bd_dom_sf"/>
</dbReference>
<dbReference type="Proteomes" id="UP001200145">
    <property type="component" value="Unassembled WGS sequence"/>
</dbReference>
<dbReference type="EMBL" id="JAKEVY010000001">
    <property type="protein sequence ID" value="MCF1713673.1"/>
    <property type="molecule type" value="Genomic_DNA"/>
</dbReference>
<dbReference type="PIRSF" id="PIRSF000103">
    <property type="entry name" value="HIBADH"/>
    <property type="match status" value="1"/>
</dbReference>
<feature type="domain" description="6-phosphogluconate dehydrogenase NADP-binding" evidence="3">
    <location>
        <begin position="2"/>
        <end position="154"/>
    </location>
</feature>
<evidence type="ECO:0000256" key="1">
    <source>
        <dbReference type="ARBA" id="ARBA00023002"/>
    </source>
</evidence>
<dbReference type="Gene3D" id="3.40.50.720">
    <property type="entry name" value="NAD(P)-binding Rossmann-like Domain"/>
    <property type="match status" value="1"/>
</dbReference>
<evidence type="ECO:0000313" key="5">
    <source>
        <dbReference type="EMBL" id="MCF1713673.1"/>
    </source>
</evidence>
<keyword evidence="2" id="KW-0520">NAD</keyword>
<dbReference type="PANTHER" id="PTHR43580">
    <property type="entry name" value="OXIDOREDUCTASE GLYR1-RELATED"/>
    <property type="match status" value="1"/>
</dbReference>
<name>A0ABS9BEV2_9BACT</name>
<organism evidence="5 6">
    <name type="scientific">Flavihumibacter fluminis</name>
    <dbReference type="NCBI Taxonomy" id="2909236"/>
    <lineage>
        <taxon>Bacteria</taxon>
        <taxon>Pseudomonadati</taxon>
        <taxon>Bacteroidota</taxon>
        <taxon>Chitinophagia</taxon>
        <taxon>Chitinophagales</taxon>
        <taxon>Chitinophagaceae</taxon>
        <taxon>Flavihumibacter</taxon>
    </lineage>
</organism>
<protein>
    <submittedName>
        <fullName evidence="5">NAD(P)-binding domain-containing protein</fullName>
    </submittedName>
</protein>
<dbReference type="SUPFAM" id="SSF51735">
    <property type="entry name" value="NAD(P)-binding Rossmann-fold domains"/>
    <property type="match status" value="1"/>
</dbReference>
<dbReference type="SUPFAM" id="SSF48179">
    <property type="entry name" value="6-phosphogluconate dehydrogenase C-terminal domain-like"/>
    <property type="match status" value="1"/>
</dbReference>
<dbReference type="InterPro" id="IPR051265">
    <property type="entry name" value="HIBADH-related_NP60_sf"/>
</dbReference>
<feature type="domain" description="3-hydroxyisobutyrate dehydrogenase-like NAD-binding" evidence="4">
    <location>
        <begin position="161"/>
        <end position="275"/>
    </location>
</feature>
<dbReference type="Pfam" id="PF03446">
    <property type="entry name" value="NAD_binding_2"/>
    <property type="match status" value="1"/>
</dbReference>
<reference evidence="5 6" key="1">
    <citation type="submission" date="2022-01" db="EMBL/GenBank/DDBJ databases">
        <title>Flavihumibacter sp. nov., isolated from sediment of a river.</title>
        <authorList>
            <person name="Liu H."/>
        </authorList>
    </citation>
    <scope>NUCLEOTIDE SEQUENCE [LARGE SCALE GENOMIC DNA]</scope>
    <source>
        <strain evidence="5 6">RY-1</strain>
    </source>
</reference>
<evidence type="ECO:0000259" key="3">
    <source>
        <dbReference type="Pfam" id="PF03446"/>
    </source>
</evidence>
<accession>A0ABS9BEV2</accession>
<comment type="caution">
    <text evidence="5">The sequence shown here is derived from an EMBL/GenBank/DDBJ whole genome shotgun (WGS) entry which is preliminary data.</text>
</comment>
<dbReference type="InterPro" id="IPR013328">
    <property type="entry name" value="6PGD_dom2"/>
</dbReference>
<dbReference type="InterPro" id="IPR029154">
    <property type="entry name" value="HIBADH-like_NADP-bd"/>
</dbReference>
<dbReference type="RefSeq" id="WP_234864201.1">
    <property type="nucleotide sequence ID" value="NZ_JAKEVY010000001.1"/>
</dbReference>
<keyword evidence="1" id="KW-0560">Oxidoreductase</keyword>
<dbReference type="PANTHER" id="PTHR43580:SF2">
    <property type="entry name" value="CYTOKINE-LIKE NUCLEAR FACTOR N-PAC"/>
    <property type="match status" value="1"/>
</dbReference>
<dbReference type="Gene3D" id="1.10.1040.10">
    <property type="entry name" value="N-(1-d-carboxylethyl)-l-norvaline Dehydrogenase, domain 2"/>
    <property type="match status" value="1"/>
</dbReference>
<keyword evidence="6" id="KW-1185">Reference proteome</keyword>
<sequence length="282" mass="30496">MITFIGMGLLGSNFTKALLKQGNTVQVWNRTHEKAVALESAGAKAIQDIRQAVKGIQRIHLTLSDDASVDSVLAAAEPALEKGCFILDHTTTSMQGAIDRTRNWAEKGIHYVHVPVFMGPANALESTGYMLISEAAPILGQVLPMIRPMTGKVLQYGTNTGRAAAIKLMGNSFLITMTTGIADMLGVAKSMGVPNEDITNLFENWNAGATAPARLARMLSGKYDQPSWELQMSRKDARLMLEVAEAAGKQLAILPACATEMDRWLAKGMAEKDWTIIGSEHL</sequence>
<evidence type="ECO:0000259" key="4">
    <source>
        <dbReference type="Pfam" id="PF14833"/>
    </source>
</evidence>
<proteinExistence type="predicted"/>
<dbReference type="InterPro" id="IPR015815">
    <property type="entry name" value="HIBADH-related"/>
</dbReference>
<dbReference type="Pfam" id="PF14833">
    <property type="entry name" value="NAD_binding_11"/>
    <property type="match status" value="1"/>
</dbReference>
<dbReference type="InterPro" id="IPR006115">
    <property type="entry name" value="6PGDH_NADP-bd"/>
</dbReference>
<evidence type="ECO:0000256" key="2">
    <source>
        <dbReference type="ARBA" id="ARBA00023027"/>
    </source>
</evidence>
<gene>
    <name evidence="5" type="ORF">L0U88_03395</name>
</gene>